<dbReference type="Proteomes" id="UP001327560">
    <property type="component" value="Chromosome 4"/>
</dbReference>
<sequence length="274" mass="30851">MAKCGKAPAEVRKLFKELLANNGSGGTSSVGSTSAVGAMNQSGSISSGPQIGRSSGISTFSNLEQRRSRIPANTADNSYYRTMVSTIQKVGSGYHLNCPRKVAIIVILLEFLVETRWIQSQRANKTRIAKLLRGTWAFLNSSQRTRSQARRRSEYDSSSSQSQPNGKKATHLCHQRGKAKENDQWWIFWMQLKPPSIAVVAHKMEEMMMMMELVEKTSLYHQHQHLLIFGRMNSTSNTARKILIMVVGGEEQQKYMRRESNITINQNQEGDQQP</sequence>
<proteinExistence type="predicted"/>
<evidence type="ECO:0000313" key="2">
    <source>
        <dbReference type="EMBL" id="WOL05062.1"/>
    </source>
</evidence>
<reference evidence="2 3" key="1">
    <citation type="submission" date="2023-10" db="EMBL/GenBank/DDBJ databases">
        <title>Chromosome-scale genome assembly provides insights into flower coloration mechanisms of Canna indica.</title>
        <authorList>
            <person name="Li C."/>
        </authorList>
    </citation>
    <scope>NUCLEOTIDE SEQUENCE [LARGE SCALE GENOMIC DNA]</scope>
    <source>
        <tissue evidence="2">Flower</tissue>
    </source>
</reference>
<evidence type="ECO:0000256" key="1">
    <source>
        <dbReference type="SAM" id="MobiDB-lite"/>
    </source>
</evidence>
<feature type="region of interest" description="Disordered" evidence="1">
    <location>
        <begin position="143"/>
        <end position="174"/>
    </location>
</feature>
<dbReference type="AlphaFoldDB" id="A0AAQ3KAH9"/>
<accession>A0AAQ3KAH9</accession>
<organism evidence="2 3">
    <name type="scientific">Canna indica</name>
    <name type="common">Indian-shot</name>
    <dbReference type="NCBI Taxonomy" id="4628"/>
    <lineage>
        <taxon>Eukaryota</taxon>
        <taxon>Viridiplantae</taxon>
        <taxon>Streptophyta</taxon>
        <taxon>Embryophyta</taxon>
        <taxon>Tracheophyta</taxon>
        <taxon>Spermatophyta</taxon>
        <taxon>Magnoliopsida</taxon>
        <taxon>Liliopsida</taxon>
        <taxon>Zingiberales</taxon>
        <taxon>Cannaceae</taxon>
        <taxon>Canna</taxon>
    </lineage>
</organism>
<dbReference type="EMBL" id="CP136893">
    <property type="protein sequence ID" value="WOL05062.1"/>
    <property type="molecule type" value="Genomic_DNA"/>
</dbReference>
<gene>
    <name evidence="2" type="ORF">Cni_G13785</name>
</gene>
<name>A0AAQ3KAH9_9LILI</name>
<protein>
    <submittedName>
        <fullName evidence="2">Uncharacterized protein</fullName>
    </submittedName>
</protein>
<evidence type="ECO:0000313" key="3">
    <source>
        <dbReference type="Proteomes" id="UP001327560"/>
    </source>
</evidence>
<keyword evidence="3" id="KW-1185">Reference proteome</keyword>